<keyword evidence="3" id="KW-0436">Ligase</keyword>
<keyword evidence="4 8" id="KW-0547">Nucleotide-binding</keyword>
<keyword evidence="5 8" id="KW-0332">GMP biosynthesis</keyword>
<reference evidence="10" key="2">
    <citation type="journal article" date="2023" name="IMA Fungus">
        <title>Comparative genomic study of the Penicillium genus elucidates a diverse pangenome and 15 lateral gene transfer events.</title>
        <authorList>
            <person name="Petersen C."/>
            <person name="Sorensen T."/>
            <person name="Nielsen M.R."/>
            <person name="Sondergaard T.E."/>
            <person name="Sorensen J.L."/>
            <person name="Fitzpatrick D.A."/>
            <person name="Frisvad J.C."/>
            <person name="Nielsen K.L."/>
        </authorList>
    </citation>
    <scope>NUCLEOTIDE SEQUENCE</scope>
    <source>
        <strain evidence="10">IBT 3081</strain>
    </source>
</reference>
<evidence type="ECO:0000256" key="5">
    <source>
        <dbReference type="ARBA" id="ARBA00022749"/>
    </source>
</evidence>
<accession>A0A9W9STR9</accession>
<dbReference type="SUPFAM" id="SSF54810">
    <property type="entry name" value="GMP synthetase C-terminal dimerisation domain"/>
    <property type="match status" value="1"/>
</dbReference>
<dbReference type="InterPro" id="IPR014729">
    <property type="entry name" value="Rossmann-like_a/b/a_fold"/>
</dbReference>
<dbReference type="SUPFAM" id="SSF52402">
    <property type="entry name" value="Adenine nucleotide alpha hydrolases-like"/>
    <property type="match status" value="1"/>
</dbReference>
<dbReference type="GeneID" id="81459234"/>
<dbReference type="AlphaFoldDB" id="A0A9W9STR9"/>
<dbReference type="PANTHER" id="PTHR11922">
    <property type="entry name" value="GMP SYNTHASE-RELATED"/>
    <property type="match status" value="1"/>
</dbReference>
<dbReference type="Gene3D" id="3.40.50.620">
    <property type="entry name" value="HUPs"/>
    <property type="match status" value="1"/>
</dbReference>
<dbReference type="Pfam" id="PF00958">
    <property type="entry name" value="GMP_synt_C"/>
    <property type="match status" value="1"/>
</dbReference>
<dbReference type="PANTHER" id="PTHR11922:SF2">
    <property type="entry name" value="GMP SYNTHASE [GLUTAMINE-HYDROLYZING]"/>
    <property type="match status" value="1"/>
</dbReference>
<dbReference type="CDD" id="cd01997">
    <property type="entry name" value="GMP_synthase_C"/>
    <property type="match status" value="1"/>
</dbReference>
<dbReference type="InterPro" id="IPR025777">
    <property type="entry name" value="GMPS_ATP_PPase_dom"/>
</dbReference>
<evidence type="ECO:0000256" key="8">
    <source>
        <dbReference type="PROSITE-ProRule" id="PRU00886"/>
    </source>
</evidence>
<evidence type="ECO:0000256" key="4">
    <source>
        <dbReference type="ARBA" id="ARBA00022741"/>
    </source>
</evidence>
<evidence type="ECO:0000313" key="10">
    <source>
        <dbReference type="EMBL" id="KAJ5384410.1"/>
    </source>
</evidence>
<dbReference type="GO" id="GO:0005829">
    <property type="term" value="C:cytosol"/>
    <property type="evidence" value="ECO:0007669"/>
    <property type="project" value="TreeGrafter"/>
</dbReference>
<reference evidence="10" key="1">
    <citation type="submission" date="2022-12" db="EMBL/GenBank/DDBJ databases">
        <authorList>
            <person name="Petersen C."/>
        </authorList>
    </citation>
    <scope>NUCLEOTIDE SEQUENCE</scope>
    <source>
        <strain evidence="10">IBT 3081</strain>
    </source>
</reference>
<dbReference type="OrthoDB" id="1724632at2759"/>
<dbReference type="GO" id="GO:0003921">
    <property type="term" value="F:GMP synthase activity"/>
    <property type="evidence" value="ECO:0007669"/>
    <property type="project" value="InterPro"/>
</dbReference>
<keyword evidence="6 8" id="KW-0658">Purine biosynthesis</keyword>
<dbReference type="PROSITE" id="PS51553">
    <property type="entry name" value="GMPS_ATP_PPASE"/>
    <property type="match status" value="1"/>
</dbReference>
<comment type="pathway">
    <text evidence="1">Purine metabolism; GMP biosynthesis; GMP from XMP (L-Gln route): step 1/1.</text>
</comment>
<name>A0A9W9STR9_9EURO</name>
<proteinExistence type="predicted"/>
<dbReference type="Proteomes" id="UP001147752">
    <property type="component" value="Unassembled WGS sequence"/>
</dbReference>
<protein>
    <recommendedName>
        <fullName evidence="2">GMP synthase (glutamine-hydrolyzing)</fullName>
        <ecNumber evidence="2">6.3.5.2</ecNumber>
    </recommendedName>
</protein>
<organism evidence="10 11">
    <name type="scientific">Penicillium concentricum</name>
    <dbReference type="NCBI Taxonomy" id="293559"/>
    <lineage>
        <taxon>Eukaryota</taxon>
        <taxon>Fungi</taxon>
        <taxon>Dikarya</taxon>
        <taxon>Ascomycota</taxon>
        <taxon>Pezizomycotina</taxon>
        <taxon>Eurotiomycetes</taxon>
        <taxon>Eurotiomycetidae</taxon>
        <taxon>Eurotiales</taxon>
        <taxon>Aspergillaceae</taxon>
        <taxon>Penicillium</taxon>
    </lineage>
</organism>
<evidence type="ECO:0000313" key="11">
    <source>
        <dbReference type="Proteomes" id="UP001147752"/>
    </source>
</evidence>
<dbReference type="GO" id="GO:0005524">
    <property type="term" value="F:ATP binding"/>
    <property type="evidence" value="ECO:0007669"/>
    <property type="project" value="UniProtKB-UniRule"/>
</dbReference>
<evidence type="ECO:0000256" key="3">
    <source>
        <dbReference type="ARBA" id="ARBA00022598"/>
    </source>
</evidence>
<feature type="domain" description="GMPS ATP-PPase" evidence="9">
    <location>
        <begin position="26"/>
        <end position="220"/>
    </location>
</feature>
<gene>
    <name evidence="10" type="ORF">N7517_002321</name>
</gene>
<sequence length="331" mass="36535">MVSDTPQGGQLLKNFAVGICGAQQTWTMSEFIGREIIRIRNLVGPTGQVLDAVSGGMDSTVAAKKLFHAVLVDNGCMRLNECETTKLVLSEQLGINITVVDASEEFLDGLKGEYDPEKKRKFIGGKSIDVFEREARKIELQSSGKMEFFLQGTLYPDVIQSISSQGPSQTIKTHHNVGGIAERLMAGHGLKLIEPLCELFKDEVRELGRQLMISDELVGRHPFHGPGIAIRVLGEVTKEKVEMARKADHIFIAYAAHDPSRAVSVMGDKRVYANIILLRAISTKDFMTATPYPFAYDFLTKVATRIVNEVEGVCRVAYDFTSKPPGTIEME</sequence>
<comment type="caution">
    <text evidence="10">The sequence shown here is derived from an EMBL/GenBank/DDBJ whole genome shotgun (WGS) entry which is preliminary data.</text>
</comment>
<dbReference type="RefSeq" id="XP_056584186.1">
    <property type="nucleotide sequence ID" value="XM_056720051.1"/>
</dbReference>
<keyword evidence="11" id="KW-1185">Reference proteome</keyword>
<evidence type="ECO:0000256" key="7">
    <source>
        <dbReference type="ARBA" id="ARBA00022840"/>
    </source>
</evidence>
<keyword evidence="7 8" id="KW-0067">ATP-binding</keyword>
<dbReference type="InterPro" id="IPR001674">
    <property type="entry name" value="GMP_synth_C"/>
</dbReference>
<feature type="binding site" evidence="8">
    <location>
        <begin position="54"/>
        <end position="60"/>
    </location>
    <ligand>
        <name>ATP</name>
        <dbReference type="ChEBI" id="CHEBI:30616"/>
    </ligand>
</feature>
<evidence type="ECO:0000256" key="1">
    <source>
        <dbReference type="ARBA" id="ARBA00005153"/>
    </source>
</evidence>
<evidence type="ECO:0000256" key="2">
    <source>
        <dbReference type="ARBA" id="ARBA00012746"/>
    </source>
</evidence>
<dbReference type="EC" id="6.3.5.2" evidence="2"/>
<evidence type="ECO:0000259" key="9">
    <source>
        <dbReference type="PROSITE" id="PS51553"/>
    </source>
</evidence>
<dbReference type="Gene3D" id="3.30.300.10">
    <property type="match status" value="1"/>
</dbReference>
<evidence type="ECO:0000256" key="6">
    <source>
        <dbReference type="ARBA" id="ARBA00022755"/>
    </source>
</evidence>
<dbReference type="EMBL" id="JAPZBT010000001">
    <property type="protein sequence ID" value="KAJ5384410.1"/>
    <property type="molecule type" value="Genomic_DNA"/>
</dbReference>